<feature type="region of interest" description="Disordered" evidence="1">
    <location>
        <begin position="1"/>
        <end position="39"/>
    </location>
</feature>
<reference evidence="2" key="1">
    <citation type="submission" date="2014-09" db="EMBL/GenBank/DDBJ databases">
        <authorList>
            <person name="Magalhaes I.L.F."/>
            <person name="Oliveira U."/>
            <person name="Santos F.R."/>
            <person name="Vidigal T.H.D.A."/>
            <person name="Brescovit A.D."/>
            <person name="Santos A.J."/>
        </authorList>
    </citation>
    <scope>NUCLEOTIDE SEQUENCE</scope>
    <source>
        <tissue evidence="2">Shoot tissue taken approximately 20 cm above the soil surface</tissue>
    </source>
</reference>
<dbReference type="AlphaFoldDB" id="A0A0A9C8Y5"/>
<dbReference type="EMBL" id="GBRH01225141">
    <property type="protein sequence ID" value="JAD72754.1"/>
    <property type="molecule type" value="Transcribed_RNA"/>
</dbReference>
<proteinExistence type="predicted"/>
<organism evidence="2">
    <name type="scientific">Arundo donax</name>
    <name type="common">Giant reed</name>
    <name type="synonym">Donax arundinaceus</name>
    <dbReference type="NCBI Taxonomy" id="35708"/>
    <lineage>
        <taxon>Eukaryota</taxon>
        <taxon>Viridiplantae</taxon>
        <taxon>Streptophyta</taxon>
        <taxon>Embryophyta</taxon>
        <taxon>Tracheophyta</taxon>
        <taxon>Spermatophyta</taxon>
        <taxon>Magnoliopsida</taxon>
        <taxon>Liliopsida</taxon>
        <taxon>Poales</taxon>
        <taxon>Poaceae</taxon>
        <taxon>PACMAD clade</taxon>
        <taxon>Arundinoideae</taxon>
        <taxon>Arundineae</taxon>
        <taxon>Arundo</taxon>
    </lineage>
</organism>
<evidence type="ECO:0000256" key="1">
    <source>
        <dbReference type="SAM" id="MobiDB-lite"/>
    </source>
</evidence>
<reference evidence="2" key="2">
    <citation type="journal article" date="2015" name="Data Brief">
        <title>Shoot transcriptome of the giant reed, Arundo donax.</title>
        <authorList>
            <person name="Barrero R.A."/>
            <person name="Guerrero F.D."/>
            <person name="Moolhuijzen P."/>
            <person name="Goolsby J.A."/>
            <person name="Tidwell J."/>
            <person name="Bellgard S.E."/>
            <person name="Bellgard M.I."/>
        </authorList>
    </citation>
    <scope>NUCLEOTIDE SEQUENCE</scope>
    <source>
        <tissue evidence="2">Shoot tissue taken approximately 20 cm above the soil surface</tissue>
    </source>
</reference>
<evidence type="ECO:0000313" key="2">
    <source>
        <dbReference type="EMBL" id="JAD72754.1"/>
    </source>
</evidence>
<name>A0A0A9C8Y5_ARUDO</name>
<protein>
    <submittedName>
        <fullName evidence="2">Uncharacterized protein</fullName>
    </submittedName>
</protein>
<sequence>MASAVAGEPRGAGLLSDSDRRRPLPGSRGNTKSTRMEVA</sequence>
<accession>A0A0A9C8Y5</accession>